<dbReference type="RefSeq" id="XP_064667091.1">
    <property type="nucleotide sequence ID" value="XM_064812060.1"/>
</dbReference>
<dbReference type="InterPro" id="IPR051601">
    <property type="entry name" value="Serine_prot/Carboxylest_S33"/>
</dbReference>
<dbReference type="InterPro" id="IPR029058">
    <property type="entry name" value="AB_hydrolase_fold"/>
</dbReference>
<gene>
    <name evidence="6" type="ORF">N656DRAFT_715620</name>
</gene>
<reference evidence="6" key="2">
    <citation type="submission" date="2023-05" db="EMBL/GenBank/DDBJ databases">
        <authorList>
            <consortium name="Lawrence Berkeley National Laboratory"/>
            <person name="Steindorff A."/>
            <person name="Hensen N."/>
            <person name="Bonometti L."/>
            <person name="Westerberg I."/>
            <person name="Brannstrom I.O."/>
            <person name="Guillou S."/>
            <person name="Cros-Aarteil S."/>
            <person name="Calhoun S."/>
            <person name="Haridas S."/>
            <person name="Kuo A."/>
            <person name="Mondo S."/>
            <person name="Pangilinan J."/>
            <person name="Riley R."/>
            <person name="Labutti K."/>
            <person name="Andreopoulos B."/>
            <person name="Lipzen A."/>
            <person name="Chen C."/>
            <person name="Yanf M."/>
            <person name="Daum C."/>
            <person name="Ng V."/>
            <person name="Clum A."/>
            <person name="Ohm R."/>
            <person name="Martin F."/>
            <person name="Silar P."/>
            <person name="Natvig D."/>
            <person name="Lalanne C."/>
            <person name="Gautier V."/>
            <person name="Ament-Velasquez S.L."/>
            <person name="Kruys A."/>
            <person name="Hutchinson M.I."/>
            <person name="Powell A.J."/>
            <person name="Barry K."/>
            <person name="Miller A.N."/>
            <person name="Grigoriev I.V."/>
            <person name="Debuchy R."/>
            <person name="Gladieux P."/>
            <person name="Thoren M.H."/>
            <person name="Johannesson H."/>
        </authorList>
    </citation>
    <scope>NUCLEOTIDE SEQUENCE</scope>
    <source>
        <strain evidence="6">CBS 508.74</strain>
    </source>
</reference>
<dbReference type="EMBL" id="MU853355">
    <property type="protein sequence ID" value="KAK4109521.1"/>
    <property type="molecule type" value="Genomic_DNA"/>
</dbReference>
<evidence type="ECO:0000256" key="1">
    <source>
        <dbReference type="ARBA" id="ARBA00010088"/>
    </source>
</evidence>
<dbReference type="PANTHER" id="PTHR43248:SF25">
    <property type="entry name" value="AB HYDROLASE-1 DOMAIN-CONTAINING PROTEIN-RELATED"/>
    <property type="match status" value="1"/>
</dbReference>
<dbReference type="InterPro" id="IPR000073">
    <property type="entry name" value="AB_hydrolase_1"/>
</dbReference>
<dbReference type="GeneID" id="89936185"/>
<name>A0AAN6QH19_9PEZI</name>
<feature type="domain" description="AB hydrolase-1" evidence="4">
    <location>
        <begin position="84"/>
        <end position="243"/>
    </location>
</feature>
<comment type="similarity">
    <text evidence="1">Belongs to the peptidase S33 family.</text>
</comment>
<keyword evidence="7" id="KW-1185">Reference proteome</keyword>
<dbReference type="Pfam" id="PF00561">
    <property type="entry name" value="Abhydrolase_1"/>
    <property type="match status" value="1"/>
</dbReference>
<feature type="domain" description="Peptidase S33 tripeptidyl aminopeptidase-like C-terminal" evidence="5">
    <location>
        <begin position="433"/>
        <end position="510"/>
    </location>
</feature>
<dbReference type="GO" id="GO:0016787">
    <property type="term" value="F:hydrolase activity"/>
    <property type="evidence" value="ECO:0007669"/>
    <property type="project" value="UniProtKB-KW"/>
</dbReference>
<evidence type="ECO:0000256" key="2">
    <source>
        <dbReference type="ARBA" id="ARBA00022801"/>
    </source>
</evidence>
<reference evidence="6" key="1">
    <citation type="journal article" date="2023" name="Mol. Phylogenet. Evol.">
        <title>Genome-scale phylogeny and comparative genomics of the fungal order Sordariales.</title>
        <authorList>
            <person name="Hensen N."/>
            <person name="Bonometti L."/>
            <person name="Westerberg I."/>
            <person name="Brannstrom I.O."/>
            <person name="Guillou S."/>
            <person name="Cros-Aarteil S."/>
            <person name="Calhoun S."/>
            <person name="Haridas S."/>
            <person name="Kuo A."/>
            <person name="Mondo S."/>
            <person name="Pangilinan J."/>
            <person name="Riley R."/>
            <person name="LaButti K."/>
            <person name="Andreopoulos B."/>
            <person name="Lipzen A."/>
            <person name="Chen C."/>
            <person name="Yan M."/>
            <person name="Daum C."/>
            <person name="Ng V."/>
            <person name="Clum A."/>
            <person name="Steindorff A."/>
            <person name="Ohm R.A."/>
            <person name="Martin F."/>
            <person name="Silar P."/>
            <person name="Natvig D.O."/>
            <person name="Lalanne C."/>
            <person name="Gautier V."/>
            <person name="Ament-Velasquez S.L."/>
            <person name="Kruys A."/>
            <person name="Hutchinson M.I."/>
            <person name="Powell A.J."/>
            <person name="Barry K."/>
            <person name="Miller A.N."/>
            <person name="Grigoriev I.V."/>
            <person name="Debuchy R."/>
            <person name="Gladieux P."/>
            <person name="Hiltunen Thoren M."/>
            <person name="Johannesson H."/>
        </authorList>
    </citation>
    <scope>NUCLEOTIDE SEQUENCE</scope>
    <source>
        <strain evidence="6">CBS 508.74</strain>
    </source>
</reference>
<keyword evidence="3" id="KW-0732">Signal</keyword>
<evidence type="ECO:0000256" key="3">
    <source>
        <dbReference type="SAM" id="SignalP"/>
    </source>
</evidence>
<organism evidence="6 7">
    <name type="scientific">Canariomyces notabilis</name>
    <dbReference type="NCBI Taxonomy" id="2074819"/>
    <lineage>
        <taxon>Eukaryota</taxon>
        <taxon>Fungi</taxon>
        <taxon>Dikarya</taxon>
        <taxon>Ascomycota</taxon>
        <taxon>Pezizomycotina</taxon>
        <taxon>Sordariomycetes</taxon>
        <taxon>Sordariomycetidae</taxon>
        <taxon>Sordariales</taxon>
        <taxon>Chaetomiaceae</taxon>
        <taxon>Canariomyces</taxon>
    </lineage>
</organism>
<evidence type="ECO:0000313" key="7">
    <source>
        <dbReference type="Proteomes" id="UP001302812"/>
    </source>
</evidence>
<evidence type="ECO:0000259" key="4">
    <source>
        <dbReference type="Pfam" id="PF00561"/>
    </source>
</evidence>
<comment type="caution">
    <text evidence="6">The sequence shown here is derived from an EMBL/GenBank/DDBJ whole genome shotgun (WGS) entry which is preliminary data.</text>
</comment>
<dbReference type="Pfam" id="PF08386">
    <property type="entry name" value="Abhydrolase_4"/>
    <property type="match status" value="1"/>
</dbReference>
<dbReference type="SUPFAM" id="SSF53474">
    <property type="entry name" value="alpha/beta-Hydrolases"/>
    <property type="match status" value="1"/>
</dbReference>
<accession>A0AAN6QH19</accession>
<keyword evidence="2" id="KW-0378">Hydrolase</keyword>
<dbReference type="Proteomes" id="UP001302812">
    <property type="component" value="Unassembled WGS sequence"/>
</dbReference>
<protein>
    <submittedName>
        <fullName evidence="6">Alpha/beta-hydrolase</fullName>
    </submittedName>
</protein>
<dbReference type="InterPro" id="IPR013595">
    <property type="entry name" value="Pept_S33_TAP-like_C"/>
</dbReference>
<evidence type="ECO:0000313" key="6">
    <source>
        <dbReference type="EMBL" id="KAK4109521.1"/>
    </source>
</evidence>
<sequence length="511" mass="56803">MLATACVSFALVAPCLADEFQTPLDSHADSGLQWKECGEVNNHTLQCSQLNVPMDHFNPSSEKTFSIPVIRMLAKNASATGDRHIFLNPGGPGASGVGFLRGSASHLNKLVGEGLHLLSFDPRGVRGSTPPAVCYASNAQRAAAFASNPWDFEYQAGEMYTRAENKAKACVDMMGEYGKYINTPQTASDMTSILDAIGQQKMYYWGLSYGTILGQTYAQMFPERISRMVIDGVSNLNDWYNSFHFDESFIDTDKTFTGFIEECFKAREACPLYSIRGGHFRSAGQLQSYIDDFLRRLEEEPIPVYLNSTNYGAITRRSLVTNGIFFALYKPKTWPLLAQNLADLLNGNSTPAYNAYSESWLTDFLVDDSPTFVVMNDNRKSGPDAPVHGIKPVRNHTLSSPERSVLISRYQGSDIYDRASWSIPTTHDFHPRYRPEFPRTKTAEPILVLSTTWDPVCPLASAKEAQDSFEGARLLEQKSYGHCTLSMPSLCTVGYLRRYFNEGILPEAGAT</sequence>
<proteinExistence type="inferred from homology"/>
<dbReference type="PANTHER" id="PTHR43248">
    <property type="entry name" value="2-SUCCINYL-6-HYDROXY-2,4-CYCLOHEXADIENE-1-CARBOXYLATE SYNTHASE"/>
    <property type="match status" value="1"/>
</dbReference>
<feature type="signal peptide" evidence="3">
    <location>
        <begin position="1"/>
        <end position="17"/>
    </location>
</feature>
<dbReference type="AlphaFoldDB" id="A0AAN6QH19"/>
<evidence type="ECO:0000259" key="5">
    <source>
        <dbReference type="Pfam" id="PF08386"/>
    </source>
</evidence>
<dbReference type="Gene3D" id="3.40.50.1820">
    <property type="entry name" value="alpha/beta hydrolase"/>
    <property type="match status" value="1"/>
</dbReference>
<feature type="chain" id="PRO_5042998624" evidence="3">
    <location>
        <begin position="18"/>
        <end position="511"/>
    </location>
</feature>